<dbReference type="Pfam" id="PF06510">
    <property type="entry name" value="DUF1102"/>
    <property type="match status" value="1"/>
</dbReference>
<dbReference type="InterPro" id="IPR009482">
    <property type="entry name" value="DUF1102"/>
</dbReference>
<reference evidence="1 2" key="2">
    <citation type="journal article" date="2015" name="Genome Announc.">
        <title>Complete Genome Sequence of Hyperthermophilic Piezophilic Archaeon Palaeococcus pacificus DY20341T, Isolated from Deep-Sea Hydrothermal Sediments.</title>
        <authorList>
            <person name="Zeng X."/>
            <person name="Jebbar M."/>
            <person name="Shao Z."/>
        </authorList>
    </citation>
    <scope>NUCLEOTIDE SEQUENCE [LARGE SCALE GENOMIC DNA]</scope>
    <source>
        <strain evidence="1 2">DY20341</strain>
    </source>
</reference>
<proteinExistence type="predicted"/>
<gene>
    <name evidence="1" type="ORF">PAP_09345</name>
</gene>
<evidence type="ECO:0000313" key="1">
    <source>
        <dbReference type="EMBL" id="AIF70247.1"/>
    </source>
</evidence>
<dbReference type="Proteomes" id="UP000027981">
    <property type="component" value="Chromosome"/>
</dbReference>
<dbReference type="EMBL" id="CP006019">
    <property type="protein sequence ID" value="AIF70247.1"/>
    <property type="molecule type" value="Genomic_DNA"/>
</dbReference>
<organism evidence="1 2">
    <name type="scientific">Palaeococcus pacificus DY20341</name>
    <dbReference type="NCBI Taxonomy" id="1343739"/>
    <lineage>
        <taxon>Archaea</taxon>
        <taxon>Methanobacteriati</taxon>
        <taxon>Methanobacteriota</taxon>
        <taxon>Thermococci</taxon>
        <taxon>Thermococcales</taxon>
        <taxon>Thermococcaceae</taxon>
        <taxon>Palaeococcus</taxon>
    </lineage>
</organism>
<keyword evidence="2" id="KW-1185">Reference proteome</keyword>
<accession>A0A075LW45</accession>
<evidence type="ECO:0008006" key="3">
    <source>
        <dbReference type="Google" id="ProtNLM"/>
    </source>
</evidence>
<dbReference type="STRING" id="1343739.PAP_09345"/>
<dbReference type="eggNOG" id="arCOG02697">
    <property type="taxonomic scope" value="Archaea"/>
</dbReference>
<protein>
    <recommendedName>
        <fullName evidence="3">DUF1102 domain-containing protein</fullName>
    </recommendedName>
</protein>
<name>A0A075LW45_9EURY</name>
<dbReference type="OrthoDB" id="85476at2157"/>
<dbReference type="RefSeq" id="WP_048165716.1">
    <property type="nucleotide sequence ID" value="NZ_CP006019.1"/>
</dbReference>
<dbReference type="KEGG" id="ppac:PAP_09345"/>
<dbReference type="AlphaFoldDB" id="A0A075LW45"/>
<dbReference type="GeneID" id="24842966"/>
<dbReference type="HOGENOM" id="CLU_116585_0_0_2"/>
<evidence type="ECO:0000313" key="2">
    <source>
        <dbReference type="Proteomes" id="UP000027981"/>
    </source>
</evidence>
<sequence length="207" mass="22776">MKKVLALGILGILVAFAFALGTSATFRDYRAQRSSHIAVVADDVELIDLHPGQPYAYINYRGKLVIDFSMNNPNWPGWEDPDWWDNETPIRGLGLSPQSRYNFDHVFYVSNDLWENVTIVVEVISSDPGTFSFYDPTKNMYVTGTNTKPYNSDTAAGDVCFVLAPGEELGVGMELATGGFGLGDFYGNVTIKAWPLGDQPFVCGGVK</sequence>
<reference evidence="2" key="1">
    <citation type="submission" date="2013-06" db="EMBL/GenBank/DDBJ databases">
        <title>Complete Genome Sequence of Hyperthermophilic Palaeococcus pacificus DY20341T, Isolated from a Deep-Sea Hydrothermal Sediments.</title>
        <authorList>
            <person name="Zeng X."/>
            <person name="Shao Z."/>
        </authorList>
    </citation>
    <scope>NUCLEOTIDE SEQUENCE [LARGE SCALE GENOMIC DNA]</scope>
    <source>
        <strain evidence="2">DY20341</strain>
    </source>
</reference>